<feature type="non-terminal residue" evidence="2">
    <location>
        <position position="1"/>
    </location>
</feature>
<sequence length="444" mass="52778">TSETEAELILSANKDISFLTLSDLPISFFSPQCVVYKDEILICANDCYSYHTIKQEYKLICSYPDNINLGEHNVMKIVNNNNPNDITLLSFGRESKMSKILASYGYAQRYAHTLIMKYVSVWEEKDFKKDSYRNQWIQFTDNTKPLLTLEYKEDGVRALIGGSNNHLLFITYLCNIDVFDLNTCKYINHSNLLINGNDCFVLRTENRLSNKIHEMVLFCEKMGLSIKYDEDKNELAFKNLTVCNDIAPFNTYTYVYVNDCILFFGEFGNVFIKTVYKYSIKEKKWMKFEHTLPIRTRGSVAILSGNNKWIHIIGGYDDKNNIVLPIHRKTKVEDWMNKEEKERNEKEEIKIKKGEVEEERKNEDERAVKKLITKEEKKKWMTWWKERNEKEKQEIMDQFKTLDRSDFEKWLLKNNQWKNYLKKENLFVICDVIDSYITYHTYEK</sequence>
<dbReference type="Gene3D" id="2.120.10.80">
    <property type="entry name" value="Kelch-type beta propeller"/>
    <property type="match status" value="1"/>
</dbReference>
<dbReference type="EMBL" id="ASPP01009354">
    <property type="protein sequence ID" value="ETO24241.1"/>
    <property type="molecule type" value="Genomic_DNA"/>
</dbReference>
<keyword evidence="1" id="KW-0175">Coiled coil</keyword>
<protein>
    <submittedName>
        <fullName evidence="2">Uncharacterized protein</fullName>
    </submittedName>
</protein>
<comment type="caution">
    <text evidence="2">The sequence shown here is derived from an EMBL/GenBank/DDBJ whole genome shotgun (WGS) entry which is preliminary data.</text>
</comment>
<evidence type="ECO:0000256" key="1">
    <source>
        <dbReference type="SAM" id="Coils"/>
    </source>
</evidence>
<evidence type="ECO:0000313" key="2">
    <source>
        <dbReference type="EMBL" id="ETO24241.1"/>
    </source>
</evidence>
<dbReference type="InterPro" id="IPR015915">
    <property type="entry name" value="Kelch-typ_b-propeller"/>
</dbReference>
<organism evidence="2 3">
    <name type="scientific">Reticulomyxa filosa</name>
    <dbReference type="NCBI Taxonomy" id="46433"/>
    <lineage>
        <taxon>Eukaryota</taxon>
        <taxon>Sar</taxon>
        <taxon>Rhizaria</taxon>
        <taxon>Retaria</taxon>
        <taxon>Foraminifera</taxon>
        <taxon>Monothalamids</taxon>
        <taxon>Reticulomyxidae</taxon>
        <taxon>Reticulomyxa</taxon>
    </lineage>
</organism>
<keyword evidence="3" id="KW-1185">Reference proteome</keyword>
<dbReference type="InterPro" id="IPR011043">
    <property type="entry name" value="Gal_Oxase/kelch_b-propeller"/>
</dbReference>
<dbReference type="Proteomes" id="UP000023152">
    <property type="component" value="Unassembled WGS sequence"/>
</dbReference>
<accession>X6NE34</accession>
<dbReference type="SUPFAM" id="SSF50965">
    <property type="entry name" value="Galactose oxidase, central domain"/>
    <property type="match status" value="1"/>
</dbReference>
<reference evidence="2 3" key="1">
    <citation type="journal article" date="2013" name="Curr. Biol.">
        <title>The Genome of the Foraminiferan Reticulomyxa filosa.</title>
        <authorList>
            <person name="Glockner G."/>
            <person name="Hulsmann N."/>
            <person name="Schleicher M."/>
            <person name="Noegel A.A."/>
            <person name="Eichinger L."/>
            <person name="Gallinger C."/>
            <person name="Pawlowski J."/>
            <person name="Sierra R."/>
            <person name="Euteneuer U."/>
            <person name="Pillet L."/>
            <person name="Moustafa A."/>
            <person name="Platzer M."/>
            <person name="Groth M."/>
            <person name="Szafranski K."/>
            <person name="Schliwa M."/>
        </authorList>
    </citation>
    <scope>NUCLEOTIDE SEQUENCE [LARGE SCALE GENOMIC DNA]</scope>
</reference>
<proteinExistence type="predicted"/>
<dbReference type="AlphaFoldDB" id="X6NE34"/>
<feature type="non-terminal residue" evidence="2">
    <location>
        <position position="444"/>
    </location>
</feature>
<feature type="coiled-coil region" evidence="1">
    <location>
        <begin position="332"/>
        <end position="366"/>
    </location>
</feature>
<gene>
    <name evidence="2" type="ORF">RFI_12918</name>
</gene>
<name>X6NE34_RETFI</name>
<evidence type="ECO:0000313" key="3">
    <source>
        <dbReference type="Proteomes" id="UP000023152"/>
    </source>
</evidence>
<dbReference type="OrthoDB" id="10251809at2759"/>